<organism evidence="3 4">
    <name type="scientific">Bergeyella cardium</name>
    <dbReference type="NCBI Taxonomy" id="1585976"/>
    <lineage>
        <taxon>Bacteria</taxon>
        <taxon>Pseudomonadati</taxon>
        <taxon>Bacteroidota</taxon>
        <taxon>Flavobacteriia</taxon>
        <taxon>Flavobacteriales</taxon>
        <taxon>Weeksellaceae</taxon>
        <taxon>Bergeyella</taxon>
    </lineage>
</organism>
<feature type="region of interest" description="Disordered" evidence="1">
    <location>
        <begin position="190"/>
        <end position="213"/>
    </location>
</feature>
<dbReference type="Proteomes" id="UP000464318">
    <property type="component" value="Chromosome"/>
</dbReference>
<proteinExistence type="predicted"/>
<name>A0A6P1QTD9_9FLAO</name>
<feature type="compositionally biased region" description="Low complexity" evidence="1">
    <location>
        <begin position="194"/>
        <end position="208"/>
    </location>
</feature>
<evidence type="ECO:0000256" key="1">
    <source>
        <dbReference type="SAM" id="MobiDB-lite"/>
    </source>
</evidence>
<reference evidence="3 4" key="1">
    <citation type="submission" date="2018-04" db="EMBL/GenBank/DDBJ databases">
        <title>Characteristic and Complete Genome Sequencing of A Novel Member of Infective Endocarditis Causative Bacteria: Bergeyella cardium QL-PH.</title>
        <authorList>
            <person name="Pan H."/>
            <person name="Sun E."/>
            <person name="Zhang Y."/>
        </authorList>
    </citation>
    <scope>NUCLEOTIDE SEQUENCE [LARGE SCALE GENOMIC DNA]</scope>
    <source>
        <strain evidence="3 4">HPQL</strain>
    </source>
</reference>
<feature type="signal peptide" evidence="2">
    <location>
        <begin position="1"/>
        <end position="18"/>
    </location>
</feature>
<evidence type="ECO:0000256" key="2">
    <source>
        <dbReference type="SAM" id="SignalP"/>
    </source>
</evidence>
<dbReference type="OrthoDB" id="965683at2"/>
<gene>
    <name evidence="3" type="ORF">DBX24_02045</name>
</gene>
<dbReference type="AlphaFoldDB" id="A0A6P1QTD9"/>
<accession>A0A6P1QTD9</accession>
<evidence type="ECO:0000313" key="4">
    <source>
        <dbReference type="Proteomes" id="UP000464318"/>
    </source>
</evidence>
<dbReference type="EMBL" id="CP029149">
    <property type="protein sequence ID" value="QHN64758.1"/>
    <property type="molecule type" value="Genomic_DNA"/>
</dbReference>
<keyword evidence="4" id="KW-1185">Reference proteome</keyword>
<dbReference type="RefSeq" id="WP_120488583.1">
    <property type="nucleotide sequence ID" value="NZ_CP029149.1"/>
</dbReference>
<protein>
    <submittedName>
        <fullName evidence="3">Uncharacterized protein</fullName>
    </submittedName>
</protein>
<feature type="chain" id="PRO_5044265291" evidence="2">
    <location>
        <begin position="19"/>
        <end position="234"/>
    </location>
</feature>
<evidence type="ECO:0000313" key="3">
    <source>
        <dbReference type="EMBL" id="QHN64758.1"/>
    </source>
</evidence>
<sequence length="234" mass="24318">MKKLFLTGALALFAAVNAQEYKAGAGDVTVDFGLSGGLGNTAVSLPAAGLDAGAVFKARYFNSEQWAYRGILNVNSTSTTDKSASVPNVSDNKQTKSNLGLELGLGVERHFTGTDRLDTYVGGDILVGFNSQKVTTEVNSLTNTDKSKNEVKGPNAFNFGVRGVFGADYYFAKRVYLGVEGGLAVKFGSRGETKTSSSATVGGVTTNTESSTKGGSSFGITPSVVAGIRLGYAF</sequence>
<keyword evidence="2" id="KW-0732">Signal</keyword>
<dbReference type="KEGG" id="bcad:DBX24_02045"/>